<dbReference type="PROSITE" id="PS50111">
    <property type="entry name" value="CHEMOTAXIS_TRANSDUC_2"/>
    <property type="match status" value="1"/>
</dbReference>
<dbReference type="SUPFAM" id="SSF55785">
    <property type="entry name" value="PYP-like sensor domain (PAS domain)"/>
    <property type="match status" value="1"/>
</dbReference>
<dbReference type="InterPro" id="IPR004090">
    <property type="entry name" value="Chemotax_Me-accpt_rcpt"/>
</dbReference>
<dbReference type="InterPro" id="IPR000700">
    <property type="entry name" value="PAS-assoc_C"/>
</dbReference>
<dbReference type="InterPro" id="IPR013656">
    <property type="entry name" value="PAS_4"/>
</dbReference>
<evidence type="ECO:0000259" key="9">
    <source>
        <dbReference type="PROSITE" id="PS50113"/>
    </source>
</evidence>
<evidence type="ECO:0000313" key="11">
    <source>
        <dbReference type="Proteomes" id="UP000193834"/>
    </source>
</evidence>
<dbReference type="Pfam" id="PF00015">
    <property type="entry name" value="MCPsignal"/>
    <property type="match status" value="1"/>
</dbReference>
<comment type="subcellular location">
    <subcellularLocation>
        <location evidence="1">Membrane</location>
        <topology evidence="1">Multi-pass membrane protein</topology>
    </subcellularLocation>
</comment>
<dbReference type="PANTHER" id="PTHR32089:SF119">
    <property type="entry name" value="METHYL-ACCEPTING CHEMOTAXIS PROTEIN CTPL"/>
    <property type="match status" value="1"/>
</dbReference>
<proteinExistence type="inferred from homology"/>
<dbReference type="InterPro" id="IPR035965">
    <property type="entry name" value="PAS-like_dom_sf"/>
</dbReference>
<dbReference type="PRINTS" id="PR00260">
    <property type="entry name" value="CHEMTRNSDUCR"/>
</dbReference>
<dbReference type="RefSeq" id="WP_085494668.1">
    <property type="nucleotide sequence ID" value="NZ_FXAZ01000003.1"/>
</dbReference>
<evidence type="ECO:0000256" key="1">
    <source>
        <dbReference type="ARBA" id="ARBA00004141"/>
    </source>
</evidence>
<dbReference type="InterPro" id="IPR001610">
    <property type="entry name" value="PAC"/>
</dbReference>
<dbReference type="SMART" id="SM00086">
    <property type="entry name" value="PAC"/>
    <property type="match status" value="1"/>
</dbReference>
<dbReference type="Gene3D" id="3.30.450.20">
    <property type="entry name" value="PAS domain"/>
    <property type="match status" value="1"/>
</dbReference>
<dbReference type="AlphaFoldDB" id="A0A1X7KM89"/>
<evidence type="ECO:0000256" key="3">
    <source>
        <dbReference type="ARBA" id="ARBA00022989"/>
    </source>
</evidence>
<dbReference type="Gene3D" id="6.10.250.3200">
    <property type="match status" value="1"/>
</dbReference>
<dbReference type="GO" id="GO:0016020">
    <property type="term" value="C:membrane"/>
    <property type="evidence" value="ECO:0007669"/>
    <property type="project" value="UniProtKB-SubCell"/>
</dbReference>
<dbReference type="GO" id="GO:0004888">
    <property type="term" value="F:transmembrane signaling receptor activity"/>
    <property type="evidence" value="ECO:0007669"/>
    <property type="project" value="InterPro"/>
</dbReference>
<dbReference type="GO" id="GO:0007165">
    <property type="term" value="P:signal transduction"/>
    <property type="evidence" value="ECO:0007669"/>
    <property type="project" value="UniProtKB-KW"/>
</dbReference>
<dbReference type="EMBL" id="FXAZ01000003">
    <property type="protein sequence ID" value="SMG42173.1"/>
    <property type="molecule type" value="Genomic_DNA"/>
</dbReference>
<comment type="similarity">
    <text evidence="6">Belongs to the methyl-accepting chemotaxis (MCP) protein family.</text>
</comment>
<keyword evidence="5 7" id="KW-0807">Transducer</keyword>
<dbReference type="PANTHER" id="PTHR32089">
    <property type="entry name" value="METHYL-ACCEPTING CHEMOTAXIS PROTEIN MCPB"/>
    <property type="match status" value="1"/>
</dbReference>
<dbReference type="GO" id="GO:0006935">
    <property type="term" value="P:chemotaxis"/>
    <property type="evidence" value="ECO:0007669"/>
    <property type="project" value="InterPro"/>
</dbReference>
<dbReference type="OrthoDB" id="9765776at2"/>
<evidence type="ECO:0000313" key="10">
    <source>
        <dbReference type="EMBL" id="SMG42173.1"/>
    </source>
</evidence>
<evidence type="ECO:0000259" key="8">
    <source>
        <dbReference type="PROSITE" id="PS50111"/>
    </source>
</evidence>
<keyword evidence="2" id="KW-0812">Transmembrane</keyword>
<accession>A0A1X7KM89</accession>
<evidence type="ECO:0000256" key="2">
    <source>
        <dbReference type="ARBA" id="ARBA00022692"/>
    </source>
</evidence>
<dbReference type="InterPro" id="IPR004089">
    <property type="entry name" value="MCPsignal_dom"/>
</dbReference>
<dbReference type="InterPro" id="IPR000014">
    <property type="entry name" value="PAS"/>
</dbReference>
<feature type="domain" description="PAC" evidence="9">
    <location>
        <begin position="86"/>
        <end position="140"/>
    </location>
</feature>
<keyword evidence="11" id="KW-1185">Reference proteome</keyword>
<sequence length="307" mass="34188">MSGISSITVSNPKLNVHAMLSAIEQNLAIIAFDIDGTVIWANDHFAKAMEYEKSEMLGLKHKQFCAAEYVNSPDYIKLWEDLRNGRPFQEKILRLNKQRQPRWFEATYMPVTNEAGQVEAVLKIATDITEREQMTGKVTAELQEMADALLGRADVGIESSHLIEAAIEEVVKESDDNMTALQLMERKADDVQKTMKAIRSIASQTQMLALNAAIEAAHAGEYGRGFNVVANEVRKLAKQTEEATQEVNATLQNILAQVAELSNGIKQTQKVIADTQLRTKQAVQEFTSIGQSARELDSQARMLGEMF</sequence>
<organism evidence="10 11">
    <name type="scientific">Paenibacillus aquistagni</name>
    <dbReference type="NCBI Taxonomy" id="1852522"/>
    <lineage>
        <taxon>Bacteria</taxon>
        <taxon>Bacillati</taxon>
        <taxon>Bacillota</taxon>
        <taxon>Bacilli</taxon>
        <taxon>Bacillales</taxon>
        <taxon>Paenibacillaceae</taxon>
        <taxon>Paenibacillus</taxon>
    </lineage>
</organism>
<dbReference type="PROSITE" id="PS50113">
    <property type="entry name" value="PAC"/>
    <property type="match status" value="1"/>
</dbReference>
<protein>
    <submittedName>
        <fullName evidence="10">Methyl-accepting chemotaxis sensory transducer with Pas/Pac sensor</fullName>
    </submittedName>
</protein>
<dbReference type="SMART" id="SM00283">
    <property type="entry name" value="MA"/>
    <property type="match status" value="1"/>
</dbReference>
<name>A0A1X7KM89_9BACL</name>
<dbReference type="STRING" id="1852522.SAMN06295960_2469"/>
<gene>
    <name evidence="10" type="ORF">SAMN06295960_2469</name>
</gene>
<dbReference type="NCBIfam" id="TIGR00229">
    <property type="entry name" value="sensory_box"/>
    <property type="match status" value="1"/>
</dbReference>
<reference evidence="10 11" key="1">
    <citation type="submission" date="2017-04" db="EMBL/GenBank/DDBJ databases">
        <authorList>
            <person name="Afonso C.L."/>
            <person name="Miller P.J."/>
            <person name="Scott M.A."/>
            <person name="Spackman E."/>
            <person name="Goraichik I."/>
            <person name="Dimitrov K.M."/>
            <person name="Suarez D.L."/>
            <person name="Swayne D.E."/>
        </authorList>
    </citation>
    <scope>NUCLEOTIDE SEQUENCE [LARGE SCALE GENOMIC DNA]</scope>
    <source>
        <strain evidence="10 11">11</strain>
    </source>
</reference>
<evidence type="ECO:0000256" key="5">
    <source>
        <dbReference type="ARBA" id="ARBA00023224"/>
    </source>
</evidence>
<keyword evidence="4" id="KW-0472">Membrane</keyword>
<dbReference type="Pfam" id="PF08448">
    <property type="entry name" value="PAS_4"/>
    <property type="match status" value="1"/>
</dbReference>
<evidence type="ECO:0000256" key="6">
    <source>
        <dbReference type="ARBA" id="ARBA00029447"/>
    </source>
</evidence>
<keyword evidence="3" id="KW-1133">Transmembrane helix</keyword>
<dbReference type="CDD" id="cd00130">
    <property type="entry name" value="PAS"/>
    <property type="match status" value="1"/>
</dbReference>
<evidence type="ECO:0000256" key="7">
    <source>
        <dbReference type="PROSITE-ProRule" id="PRU00284"/>
    </source>
</evidence>
<dbReference type="Proteomes" id="UP000193834">
    <property type="component" value="Unassembled WGS sequence"/>
</dbReference>
<dbReference type="SUPFAM" id="SSF58104">
    <property type="entry name" value="Methyl-accepting chemotaxis protein (MCP) signaling domain"/>
    <property type="match status" value="1"/>
</dbReference>
<evidence type="ECO:0000256" key="4">
    <source>
        <dbReference type="ARBA" id="ARBA00023136"/>
    </source>
</evidence>
<feature type="domain" description="Methyl-accepting transducer" evidence="8">
    <location>
        <begin position="125"/>
        <end position="307"/>
    </location>
</feature>